<evidence type="ECO:0000256" key="2">
    <source>
        <dbReference type="SAM" id="MobiDB-lite"/>
    </source>
</evidence>
<name>A0A1Y5TRD8_9RHOB</name>
<evidence type="ECO:0000313" key="5">
    <source>
        <dbReference type="Proteomes" id="UP000193862"/>
    </source>
</evidence>
<organism evidence="4 5">
    <name type="scientific">Aquimixticola soesokkakensis</name>
    <dbReference type="NCBI Taxonomy" id="1519096"/>
    <lineage>
        <taxon>Bacteria</taxon>
        <taxon>Pseudomonadati</taxon>
        <taxon>Pseudomonadota</taxon>
        <taxon>Alphaproteobacteria</taxon>
        <taxon>Rhodobacterales</taxon>
        <taxon>Paracoccaceae</taxon>
        <taxon>Aquimixticola</taxon>
    </lineage>
</organism>
<dbReference type="PANTHER" id="PTHR43364">
    <property type="entry name" value="NADH-SPECIFIC METHYLGLYOXAL REDUCTASE-RELATED"/>
    <property type="match status" value="1"/>
</dbReference>
<dbReference type="SUPFAM" id="SSF51430">
    <property type="entry name" value="NAD(P)-linked oxidoreductase"/>
    <property type="match status" value="1"/>
</dbReference>
<dbReference type="Gene3D" id="3.20.20.100">
    <property type="entry name" value="NADP-dependent oxidoreductase domain"/>
    <property type="match status" value="1"/>
</dbReference>
<keyword evidence="1 4" id="KW-0560">Oxidoreductase</keyword>
<dbReference type="Pfam" id="PF00248">
    <property type="entry name" value="Aldo_ket_red"/>
    <property type="match status" value="1"/>
</dbReference>
<dbReference type="EC" id="1.1.1.-" evidence="4"/>
<feature type="region of interest" description="Disordered" evidence="2">
    <location>
        <begin position="180"/>
        <end position="202"/>
    </location>
</feature>
<accession>A0A1Y5TRD8</accession>
<dbReference type="AlphaFoldDB" id="A0A1Y5TRD8"/>
<protein>
    <submittedName>
        <fullName evidence="4">L-glyceraldehyde 3-phosphate reductase</fullName>
        <ecNumber evidence="4">1.1.1.-</ecNumber>
    </submittedName>
</protein>
<dbReference type="EMBL" id="FWFS01000017">
    <property type="protein sequence ID" value="SLN70344.1"/>
    <property type="molecule type" value="Genomic_DNA"/>
</dbReference>
<evidence type="ECO:0000256" key="1">
    <source>
        <dbReference type="ARBA" id="ARBA00023002"/>
    </source>
</evidence>
<reference evidence="4 5" key="1">
    <citation type="submission" date="2017-03" db="EMBL/GenBank/DDBJ databases">
        <authorList>
            <person name="Afonso C.L."/>
            <person name="Miller P.J."/>
            <person name="Scott M.A."/>
            <person name="Spackman E."/>
            <person name="Goraichik I."/>
            <person name="Dimitrov K.M."/>
            <person name="Suarez D.L."/>
            <person name="Swayne D.E."/>
        </authorList>
    </citation>
    <scope>NUCLEOTIDE SEQUENCE [LARGE SCALE GENOMIC DNA]</scope>
    <source>
        <strain evidence="4 5">CECT 8620</strain>
    </source>
</reference>
<gene>
    <name evidence="4" type="primary">gpr_2</name>
    <name evidence="4" type="ORF">AQS8620_03334</name>
</gene>
<dbReference type="Proteomes" id="UP000193862">
    <property type="component" value="Unassembled WGS sequence"/>
</dbReference>
<evidence type="ECO:0000259" key="3">
    <source>
        <dbReference type="Pfam" id="PF00248"/>
    </source>
</evidence>
<sequence>MQLLASTARELGVAPPATLQPQYSLLSREIEWEIAPAAIHNGMGLLPWSPLAGGLLTGKYQRSGSAPAQTRAGSDNELYQWVTEEYAEIDRNWQTIDAVKRIAADLSASPAQIALSWLAMRPGVTAPIFGARTLEQLQDNLGAADITLAAEATETLEKVSRPTSGGYPYGAFGAWQRRRGLENGSPVQDGEPFTGGSDRPLG</sequence>
<keyword evidence="5" id="KW-1185">Reference proteome</keyword>
<dbReference type="InterPro" id="IPR023210">
    <property type="entry name" value="NADP_OxRdtase_dom"/>
</dbReference>
<dbReference type="PANTHER" id="PTHR43364:SF4">
    <property type="entry name" value="NAD(P)-LINKED OXIDOREDUCTASE SUPERFAMILY PROTEIN"/>
    <property type="match status" value="1"/>
</dbReference>
<proteinExistence type="predicted"/>
<dbReference type="GO" id="GO:0016491">
    <property type="term" value="F:oxidoreductase activity"/>
    <property type="evidence" value="ECO:0007669"/>
    <property type="project" value="UniProtKB-KW"/>
</dbReference>
<feature type="domain" description="NADP-dependent oxidoreductase" evidence="3">
    <location>
        <begin position="10"/>
        <end position="160"/>
    </location>
</feature>
<dbReference type="InterPro" id="IPR050523">
    <property type="entry name" value="AKR_Detox_Biosynth"/>
</dbReference>
<evidence type="ECO:0000313" key="4">
    <source>
        <dbReference type="EMBL" id="SLN70344.1"/>
    </source>
</evidence>
<dbReference type="InterPro" id="IPR036812">
    <property type="entry name" value="NAD(P)_OxRdtase_dom_sf"/>
</dbReference>